<proteinExistence type="predicted"/>
<feature type="compositionally biased region" description="Basic and acidic residues" evidence="1">
    <location>
        <begin position="89"/>
        <end position="108"/>
    </location>
</feature>
<organism evidence="2">
    <name type="scientific">Lygus hesperus</name>
    <name type="common">Western plant bug</name>
    <dbReference type="NCBI Taxonomy" id="30085"/>
    <lineage>
        <taxon>Eukaryota</taxon>
        <taxon>Metazoa</taxon>
        <taxon>Ecdysozoa</taxon>
        <taxon>Arthropoda</taxon>
        <taxon>Hexapoda</taxon>
        <taxon>Insecta</taxon>
        <taxon>Pterygota</taxon>
        <taxon>Neoptera</taxon>
        <taxon>Paraneoptera</taxon>
        <taxon>Hemiptera</taxon>
        <taxon>Heteroptera</taxon>
        <taxon>Panheteroptera</taxon>
        <taxon>Cimicomorpha</taxon>
        <taxon>Miridae</taxon>
        <taxon>Mirini</taxon>
        <taxon>Lygus</taxon>
    </lineage>
</organism>
<feature type="region of interest" description="Disordered" evidence="1">
    <location>
        <begin position="25"/>
        <end position="139"/>
    </location>
</feature>
<protein>
    <submittedName>
        <fullName evidence="2">Uncharacterized protein</fullName>
    </submittedName>
</protein>
<feature type="region of interest" description="Disordered" evidence="1">
    <location>
        <begin position="1"/>
        <end position="20"/>
    </location>
</feature>
<reference evidence="2" key="2">
    <citation type="submission" date="2014-07" db="EMBL/GenBank/DDBJ databases">
        <authorList>
            <person name="Hull J."/>
        </authorList>
    </citation>
    <scope>NUCLEOTIDE SEQUENCE</scope>
</reference>
<reference evidence="3" key="3">
    <citation type="journal article" date="2016" name="Gigascience">
        <title>De novo construction of an expanded transcriptome assembly for the western tarnished plant bug, Lygus hesperus.</title>
        <authorList>
            <person name="Tassone E.E."/>
            <person name="Geib S.M."/>
            <person name="Hall B."/>
            <person name="Fabrick J.A."/>
            <person name="Brent C.S."/>
            <person name="Hull J.J."/>
        </authorList>
    </citation>
    <scope>NUCLEOTIDE SEQUENCE</scope>
</reference>
<feature type="compositionally biased region" description="Low complexity" evidence="1">
    <location>
        <begin position="44"/>
        <end position="55"/>
    </location>
</feature>
<gene>
    <name evidence="2" type="ORF">CM83_23588</name>
    <name evidence="3" type="ORF">g.11822</name>
</gene>
<feature type="compositionally biased region" description="Basic and acidic residues" evidence="1">
    <location>
        <begin position="118"/>
        <end position="127"/>
    </location>
</feature>
<dbReference type="EMBL" id="GDHC01010523">
    <property type="protein sequence ID" value="JAQ08106.1"/>
    <property type="molecule type" value="Transcribed_RNA"/>
</dbReference>
<reference evidence="2" key="1">
    <citation type="journal article" date="2014" name="PLoS ONE">
        <title>Transcriptome-Based Identification of ABC Transporters in the Western Tarnished Plant Bug Lygus hesperus.</title>
        <authorList>
            <person name="Hull J.J."/>
            <person name="Chaney K."/>
            <person name="Geib S.M."/>
            <person name="Fabrick J.A."/>
            <person name="Brent C.S."/>
            <person name="Walsh D."/>
            <person name="Lavine L.C."/>
        </authorList>
    </citation>
    <scope>NUCLEOTIDE SEQUENCE</scope>
</reference>
<evidence type="ECO:0000313" key="3">
    <source>
        <dbReference type="EMBL" id="JAQ08106.1"/>
    </source>
</evidence>
<dbReference type="AlphaFoldDB" id="A0A0A9VXZ9"/>
<evidence type="ECO:0000313" key="2">
    <source>
        <dbReference type="EMBL" id="JAG01057.1"/>
    </source>
</evidence>
<evidence type="ECO:0000256" key="1">
    <source>
        <dbReference type="SAM" id="MobiDB-lite"/>
    </source>
</evidence>
<sequence>MKDSLSEVCFRAPPNSTNTAMTYLAKHEKEDKLNTQNKQKTKRSTSCTTSSSSRSRSSDSRSSHYSSRSSSVCSTSSFTHSHLHSTHCSKRDSNSISTDNKKCKEQTHKKSNKASVVNDKKENDQRNNSDISNNIDSADDEAKSKRCVAAYKALEHLLGEIETSFFTNTRSIFDSNKLAKRRVK</sequence>
<dbReference type="EMBL" id="GBHO01042547">
    <property type="protein sequence ID" value="JAG01057.1"/>
    <property type="molecule type" value="Transcribed_RNA"/>
</dbReference>
<accession>A0A0A9VXZ9</accession>
<name>A0A0A9VXZ9_LYGHE</name>
<feature type="compositionally biased region" description="Low complexity" evidence="1">
    <location>
        <begin position="63"/>
        <end position="80"/>
    </location>
</feature>